<dbReference type="RefSeq" id="WP_252769988.1">
    <property type="nucleotide sequence ID" value="NZ_JAMXMC010000006.1"/>
</dbReference>
<sequence length="125" mass="12865">MPRPSRHQRLSTWLASLGFLLGLLAPLVTHALAQAGADVDAALATICSASHAGPSDTPVPGHLPDEDHHCLACVLLPPLASPPSAGLLALAPPSGPAHRLAAPPRTWHREPVWPAAQARAPPPVA</sequence>
<proteinExistence type="predicted"/>
<evidence type="ECO:0000313" key="1">
    <source>
        <dbReference type="EMBL" id="MCO5977492.1"/>
    </source>
</evidence>
<reference evidence="1 2" key="1">
    <citation type="submission" date="2022-06" db="EMBL/GenBank/DDBJ databases">
        <title>Ideonella sp. NS12-5 Genome sequencing and assembly.</title>
        <authorList>
            <person name="Jung Y."/>
        </authorList>
    </citation>
    <scope>NUCLEOTIDE SEQUENCE [LARGE SCALE GENOMIC DNA]</scope>
    <source>
        <strain evidence="1 2">NS12-5</strain>
    </source>
</reference>
<name>A0ABT1BMN5_9BURK</name>
<keyword evidence="2" id="KW-1185">Reference proteome</keyword>
<comment type="caution">
    <text evidence="1">The sequence shown here is derived from an EMBL/GenBank/DDBJ whole genome shotgun (WGS) entry which is preliminary data.</text>
</comment>
<protein>
    <submittedName>
        <fullName evidence="1">DUF2946 family protein</fullName>
    </submittedName>
</protein>
<accession>A0ABT1BMN5</accession>
<evidence type="ECO:0000313" key="2">
    <source>
        <dbReference type="Proteomes" id="UP001204851"/>
    </source>
</evidence>
<dbReference type="EMBL" id="JAMXMC010000006">
    <property type="protein sequence ID" value="MCO5977492.1"/>
    <property type="molecule type" value="Genomic_DNA"/>
</dbReference>
<dbReference type="Proteomes" id="UP001204851">
    <property type="component" value="Unassembled WGS sequence"/>
</dbReference>
<organism evidence="1 2">
    <name type="scientific">Ideonella oryzae</name>
    <dbReference type="NCBI Taxonomy" id="2937441"/>
    <lineage>
        <taxon>Bacteria</taxon>
        <taxon>Pseudomonadati</taxon>
        <taxon>Pseudomonadota</taxon>
        <taxon>Betaproteobacteria</taxon>
        <taxon>Burkholderiales</taxon>
        <taxon>Sphaerotilaceae</taxon>
        <taxon>Ideonella</taxon>
    </lineage>
</organism>
<dbReference type="Pfam" id="PF11162">
    <property type="entry name" value="DUF2946"/>
    <property type="match status" value="1"/>
</dbReference>
<dbReference type="InterPro" id="IPR021333">
    <property type="entry name" value="DUF2946"/>
</dbReference>
<gene>
    <name evidence="1" type="ORF">M0L44_12320</name>
</gene>